<name>A0ABV4R3J3_9ACTN</name>
<gene>
    <name evidence="1" type="ORF">SM436_27690</name>
</gene>
<comment type="caution">
    <text evidence="1">The sequence shown here is derived from an EMBL/GenBank/DDBJ whole genome shotgun (WGS) entry which is preliminary data.</text>
</comment>
<evidence type="ECO:0000313" key="2">
    <source>
        <dbReference type="Proteomes" id="UP001569904"/>
    </source>
</evidence>
<keyword evidence="2" id="KW-1185">Reference proteome</keyword>
<reference evidence="1 2" key="1">
    <citation type="submission" date="2023-11" db="EMBL/GenBank/DDBJ databases">
        <title>Actinomadura monticuli sp. nov., isolated from volcanic ash.</title>
        <authorList>
            <person name="Lee S.D."/>
            <person name="Yang H."/>
            <person name="Kim I.S."/>
        </authorList>
    </citation>
    <scope>NUCLEOTIDE SEQUENCE [LARGE SCALE GENOMIC DNA]</scope>
    <source>
        <strain evidence="1 2">DSM 45346</strain>
    </source>
</reference>
<sequence length="260" mass="28951">MDEQVLSWSYDTRNDAVHIDQMQDLDTHTAVAVRAFFRRLDVPHLFEERVSPTLEAGDSSLFLAVRDRAWPPWGLEARTVAALCQVHAVSPMGVGVSPVYVADEDATNLGLMAAVYAEMLEELGRGERTEVNYLVIDGSVYASRILRSYGFEPSEDLLVTDDRRYVFHRTDAGALRERLGLDRLSVPELLAHEIDEETLERHALFFSTLHLASQPIRVSDRVVREIIWVDGGLFDASLPGGVAPVGPALPPEIEDEGLLE</sequence>
<proteinExistence type="predicted"/>
<evidence type="ECO:0000313" key="1">
    <source>
        <dbReference type="EMBL" id="MFA1557481.1"/>
    </source>
</evidence>
<dbReference type="RefSeq" id="WP_371944226.1">
    <property type="nucleotide sequence ID" value="NZ_JAXCEH010000021.1"/>
</dbReference>
<protein>
    <recommendedName>
        <fullName evidence="3">GNAT family N-acetyltransferase</fullName>
    </recommendedName>
</protein>
<evidence type="ECO:0008006" key="3">
    <source>
        <dbReference type="Google" id="ProtNLM"/>
    </source>
</evidence>
<accession>A0ABV4R3J3</accession>
<dbReference type="EMBL" id="JAXCEH010000021">
    <property type="protein sequence ID" value="MFA1557481.1"/>
    <property type="molecule type" value="Genomic_DNA"/>
</dbReference>
<dbReference type="Proteomes" id="UP001569904">
    <property type="component" value="Unassembled WGS sequence"/>
</dbReference>
<organism evidence="1 2">
    <name type="scientific">Actinomadura chokoriensis</name>
    <dbReference type="NCBI Taxonomy" id="454156"/>
    <lineage>
        <taxon>Bacteria</taxon>
        <taxon>Bacillati</taxon>
        <taxon>Actinomycetota</taxon>
        <taxon>Actinomycetes</taxon>
        <taxon>Streptosporangiales</taxon>
        <taxon>Thermomonosporaceae</taxon>
        <taxon>Actinomadura</taxon>
    </lineage>
</organism>